<proteinExistence type="predicted"/>
<evidence type="ECO:0008006" key="3">
    <source>
        <dbReference type="Google" id="ProtNLM"/>
    </source>
</evidence>
<dbReference type="EMBL" id="JAUSVV010000011">
    <property type="protein sequence ID" value="MDQ0444358.1"/>
    <property type="molecule type" value="Genomic_DNA"/>
</dbReference>
<evidence type="ECO:0000313" key="2">
    <source>
        <dbReference type="Proteomes" id="UP001236369"/>
    </source>
</evidence>
<dbReference type="Proteomes" id="UP001236369">
    <property type="component" value="Unassembled WGS sequence"/>
</dbReference>
<organism evidence="1 2">
    <name type="scientific">Methylobacterium persicinum</name>
    <dbReference type="NCBI Taxonomy" id="374426"/>
    <lineage>
        <taxon>Bacteria</taxon>
        <taxon>Pseudomonadati</taxon>
        <taxon>Pseudomonadota</taxon>
        <taxon>Alphaproteobacteria</taxon>
        <taxon>Hyphomicrobiales</taxon>
        <taxon>Methylobacteriaceae</taxon>
        <taxon>Methylobacterium</taxon>
    </lineage>
</organism>
<protein>
    <recommendedName>
        <fullName evidence="3">Transporter</fullName>
    </recommendedName>
</protein>
<keyword evidence="2" id="KW-1185">Reference proteome</keyword>
<evidence type="ECO:0000313" key="1">
    <source>
        <dbReference type="EMBL" id="MDQ0444358.1"/>
    </source>
</evidence>
<reference evidence="1 2" key="1">
    <citation type="submission" date="2023-07" db="EMBL/GenBank/DDBJ databases">
        <title>Genomic Encyclopedia of Type Strains, Phase IV (KMG-IV): sequencing the most valuable type-strain genomes for metagenomic binning, comparative biology and taxonomic classification.</title>
        <authorList>
            <person name="Goeker M."/>
        </authorList>
    </citation>
    <scope>NUCLEOTIDE SEQUENCE [LARGE SCALE GENOMIC DNA]</scope>
    <source>
        <strain evidence="1 2">DSM 19562</strain>
    </source>
</reference>
<dbReference type="InterPro" id="IPR025737">
    <property type="entry name" value="FApF"/>
</dbReference>
<sequence length="284" mass="31283">MLSLAGLATPHSSASAADVTFAVIGPREYELPVNYKDFFAFVQYGEFNSSSQYFDARGNLTSQPRQNLAIGLSKFVYFTTFDSLPGVGIAFEAILPEAYLGVRGGGEQLGFGDTIWGVATWIKPTENSTLGFQTFLQAPIGTDNFTNNYYANLSSILFDVQGERFSFTGDAGGIFRSEQNAPGQPRINPGMTFHTNLRLGYKLNEPKFPVEPFLSLDYQYNTASDLALSHLIIPNSHGQDLALGAGLAWFYDPKQSITVRYSRSVYGVNMTPTNAVYLKYVYIP</sequence>
<accession>A0ABU0HR98</accession>
<dbReference type="Pfam" id="PF13557">
    <property type="entry name" value="Phenol_MetA_deg"/>
    <property type="match status" value="1"/>
</dbReference>
<dbReference type="RefSeq" id="WP_238247300.1">
    <property type="nucleotide sequence ID" value="NZ_BPQX01000007.1"/>
</dbReference>
<name>A0ABU0HR98_9HYPH</name>
<comment type="caution">
    <text evidence="1">The sequence shown here is derived from an EMBL/GenBank/DDBJ whole genome shotgun (WGS) entry which is preliminary data.</text>
</comment>
<gene>
    <name evidence="1" type="ORF">QO016_003868</name>
</gene>